<dbReference type="InterPro" id="IPR024467">
    <property type="entry name" value="Xre/MbcA/ParS-like_toxin-bd"/>
</dbReference>
<comment type="caution">
    <text evidence="3">The sequence shown here is derived from an EMBL/GenBank/DDBJ whole genome shotgun (WGS) entry which is preliminary data.</text>
</comment>
<evidence type="ECO:0000313" key="4">
    <source>
        <dbReference type="Proteomes" id="UP000179034"/>
    </source>
</evidence>
<dbReference type="GO" id="GO:0003677">
    <property type="term" value="F:DNA binding"/>
    <property type="evidence" value="ECO:0007669"/>
    <property type="project" value="InterPro"/>
</dbReference>
<gene>
    <name evidence="3" type="ORF">A2Z06_03925</name>
</gene>
<evidence type="ECO:0000259" key="2">
    <source>
        <dbReference type="Pfam" id="PF20432"/>
    </source>
</evidence>
<dbReference type="AlphaFoldDB" id="A0A1F5YCR9"/>
<feature type="domain" description="Antitoxin Xre/MbcA/ParS-like toxin-binding" evidence="1">
    <location>
        <begin position="69"/>
        <end position="116"/>
    </location>
</feature>
<accession>A0A1F5YCR9</accession>
<dbReference type="InterPro" id="IPR046847">
    <property type="entry name" value="Xre-like_HTH"/>
</dbReference>
<sequence>MLERIRKGIPYRAWERFLRNTALSNHEAAILVRISPRTLQRRKEEGRLHPDESDRLLRATRIYAEALGLFEGKDERTRQWLTTPQPALGGSTPLEYASTELGAREVENLVGRLEHGIPS</sequence>
<feature type="domain" description="Antitoxin Xre-like helix-turn-helix" evidence="2">
    <location>
        <begin position="2"/>
        <end position="58"/>
    </location>
</feature>
<name>A0A1F5YCR9_9BACT</name>
<evidence type="ECO:0000313" key="3">
    <source>
        <dbReference type="EMBL" id="OGF97919.1"/>
    </source>
</evidence>
<dbReference type="Proteomes" id="UP000179034">
    <property type="component" value="Unassembled WGS sequence"/>
</dbReference>
<dbReference type="Pfam" id="PF09722">
    <property type="entry name" value="Xre_MbcA_ParS_C"/>
    <property type="match status" value="1"/>
</dbReference>
<proteinExistence type="predicted"/>
<dbReference type="NCBIfam" id="TIGR02293">
    <property type="entry name" value="TAS_TIGR02293"/>
    <property type="match status" value="1"/>
</dbReference>
<dbReference type="EMBL" id="MFIW01000037">
    <property type="protein sequence ID" value="OGF97919.1"/>
    <property type="molecule type" value="Genomic_DNA"/>
</dbReference>
<organism evidence="3 4">
    <name type="scientific">Candidatus Glassbacteria bacterium RBG_16_58_8</name>
    <dbReference type="NCBI Taxonomy" id="1817866"/>
    <lineage>
        <taxon>Bacteria</taxon>
        <taxon>Candidatus Glassiibacteriota</taxon>
    </lineage>
</organism>
<dbReference type="InterPro" id="IPR011979">
    <property type="entry name" value="Antitox_Xre"/>
</dbReference>
<protein>
    <submittedName>
        <fullName evidence="3">Uncharacterized protein</fullName>
    </submittedName>
</protein>
<evidence type="ECO:0000259" key="1">
    <source>
        <dbReference type="Pfam" id="PF09722"/>
    </source>
</evidence>
<reference evidence="3 4" key="1">
    <citation type="journal article" date="2016" name="Nat. Commun.">
        <title>Thousands of microbial genomes shed light on interconnected biogeochemical processes in an aquifer system.</title>
        <authorList>
            <person name="Anantharaman K."/>
            <person name="Brown C.T."/>
            <person name="Hug L.A."/>
            <person name="Sharon I."/>
            <person name="Castelle C.J."/>
            <person name="Probst A.J."/>
            <person name="Thomas B.C."/>
            <person name="Singh A."/>
            <person name="Wilkins M.J."/>
            <person name="Karaoz U."/>
            <person name="Brodie E.L."/>
            <person name="Williams K.H."/>
            <person name="Hubbard S.S."/>
            <person name="Banfield J.F."/>
        </authorList>
    </citation>
    <scope>NUCLEOTIDE SEQUENCE [LARGE SCALE GENOMIC DNA]</scope>
</reference>
<dbReference type="Pfam" id="PF20432">
    <property type="entry name" value="Xre-like-HTH"/>
    <property type="match status" value="1"/>
</dbReference>